<feature type="domain" description="Ubiquitin-like protease family profile" evidence="7">
    <location>
        <begin position="552"/>
        <end position="975"/>
    </location>
</feature>
<comment type="similarity">
    <text evidence="1">Belongs to the peptidase C48 family.</text>
</comment>
<dbReference type="PANTHER" id="PTHR46896">
    <property type="entry name" value="SENTRIN-SPECIFIC PROTEASE"/>
    <property type="match status" value="1"/>
</dbReference>
<feature type="region of interest" description="Disordered" evidence="6">
    <location>
        <begin position="1"/>
        <end position="200"/>
    </location>
</feature>
<dbReference type="InterPro" id="IPR051947">
    <property type="entry name" value="Sentrin-specific_protease"/>
</dbReference>
<gene>
    <name evidence="8" type="ORF">F5147DRAFT_684639</name>
</gene>
<feature type="region of interest" description="Disordered" evidence="6">
    <location>
        <begin position="749"/>
        <end position="773"/>
    </location>
</feature>
<feature type="region of interest" description="Disordered" evidence="6">
    <location>
        <begin position="684"/>
        <end position="727"/>
    </location>
</feature>
<feature type="compositionally biased region" description="Polar residues" evidence="6">
    <location>
        <begin position="717"/>
        <end position="726"/>
    </location>
</feature>
<accession>A0A9P7FC64</accession>
<keyword evidence="2" id="KW-0597">Phosphoprotein</keyword>
<feature type="compositionally biased region" description="Basic and acidic residues" evidence="6">
    <location>
        <begin position="1030"/>
        <end position="1043"/>
    </location>
</feature>
<keyword evidence="3" id="KW-0645">Protease</keyword>
<dbReference type="GO" id="GO:0006508">
    <property type="term" value="P:proteolysis"/>
    <property type="evidence" value="ECO:0007669"/>
    <property type="project" value="UniProtKB-KW"/>
</dbReference>
<dbReference type="GO" id="GO:0016926">
    <property type="term" value="P:protein desumoylation"/>
    <property type="evidence" value="ECO:0007669"/>
    <property type="project" value="TreeGrafter"/>
</dbReference>
<evidence type="ECO:0000256" key="1">
    <source>
        <dbReference type="ARBA" id="ARBA00005234"/>
    </source>
</evidence>
<evidence type="ECO:0000256" key="3">
    <source>
        <dbReference type="ARBA" id="ARBA00022670"/>
    </source>
</evidence>
<dbReference type="InterPro" id="IPR038765">
    <property type="entry name" value="Papain-like_cys_pep_sf"/>
</dbReference>
<reference evidence="8" key="1">
    <citation type="journal article" date="2020" name="New Phytol.">
        <title>Comparative genomics reveals dynamic genome evolution in host specialist ectomycorrhizal fungi.</title>
        <authorList>
            <person name="Lofgren L.A."/>
            <person name="Nguyen N.H."/>
            <person name="Vilgalys R."/>
            <person name="Ruytinx J."/>
            <person name="Liao H.L."/>
            <person name="Branco S."/>
            <person name="Kuo A."/>
            <person name="LaButti K."/>
            <person name="Lipzen A."/>
            <person name="Andreopoulos W."/>
            <person name="Pangilinan J."/>
            <person name="Riley R."/>
            <person name="Hundley H."/>
            <person name="Na H."/>
            <person name="Barry K."/>
            <person name="Grigoriev I.V."/>
            <person name="Stajich J.E."/>
            <person name="Kennedy P.G."/>
        </authorList>
    </citation>
    <scope>NUCLEOTIDE SEQUENCE</scope>
    <source>
        <strain evidence="8">FC423</strain>
    </source>
</reference>
<keyword evidence="4" id="KW-0833">Ubl conjugation pathway</keyword>
<dbReference type="Proteomes" id="UP000823399">
    <property type="component" value="Unassembled WGS sequence"/>
</dbReference>
<dbReference type="EMBL" id="JABBWM010000015">
    <property type="protein sequence ID" value="KAG2112317.1"/>
    <property type="molecule type" value="Genomic_DNA"/>
</dbReference>
<evidence type="ECO:0000256" key="6">
    <source>
        <dbReference type="SAM" id="MobiDB-lite"/>
    </source>
</evidence>
<dbReference type="GO" id="GO:0005634">
    <property type="term" value="C:nucleus"/>
    <property type="evidence" value="ECO:0007669"/>
    <property type="project" value="TreeGrafter"/>
</dbReference>
<name>A0A9P7FC64_9AGAM</name>
<feature type="compositionally biased region" description="Polar residues" evidence="6">
    <location>
        <begin position="755"/>
        <end position="766"/>
    </location>
</feature>
<feature type="compositionally biased region" description="Polar residues" evidence="6">
    <location>
        <begin position="62"/>
        <end position="76"/>
    </location>
</feature>
<dbReference type="GeneID" id="64698878"/>
<dbReference type="Gene3D" id="3.30.310.130">
    <property type="entry name" value="Ubiquitin-related"/>
    <property type="match status" value="1"/>
</dbReference>
<dbReference type="PANTHER" id="PTHR46896:SF3">
    <property type="entry name" value="FI06413P-RELATED"/>
    <property type="match status" value="1"/>
</dbReference>
<feature type="compositionally biased region" description="Polar residues" evidence="6">
    <location>
        <begin position="102"/>
        <end position="131"/>
    </location>
</feature>
<feature type="compositionally biased region" description="Polar residues" evidence="6">
    <location>
        <begin position="24"/>
        <end position="49"/>
    </location>
</feature>
<feature type="compositionally biased region" description="Acidic residues" evidence="6">
    <location>
        <begin position="1044"/>
        <end position="1055"/>
    </location>
</feature>
<feature type="region of interest" description="Disordered" evidence="6">
    <location>
        <begin position="1030"/>
        <end position="1055"/>
    </location>
</feature>
<feature type="compositionally biased region" description="Basic and acidic residues" evidence="6">
    <location>
        <begin position="135"/>
        <end position="146"/>
    </location>
</feature>
<dbReference type="InterPro" id="IPR003653">
    <property type="entry name" value="Peptidase_C48_C"/>
</dbReference>
<dbReference type="RefSeq" id="XP_041295248.1">
    <property type="nucleotide sequence ID" value="XM_041436619.1"/>
</dbReference>
<keyword evidence="5" id="KW-0378">Hydrolase</keyword>
<evidence type="ECO:0000256" key="2">
    <source>
        <dbReference type="ARBA" id="ARBA00022553"/>
    </source>
</evidence>
<evidence type="ECO:0000313" key="9">
    <source>
        <dbReference type="Proteomes" id="UP000823399"/>
    </source>
</evidence>
<feature type="compositionally biased region" description="Polar residues" evidence="6">
    <location>
        <begin position="1"/>
        <end position="15"/>
    </location>
</feature>
<evidence type="ECO:0000256" key="5">
    <source>
        <dbReference type="ARBA" id="ARBA00022801"/>
    </source>
</evidence>
<feature type="compositionally biased region" description="Acidic residues" evidence="6">
    <location>
        <begin position="874"/>
        <end position="883"/>
    </location>
</feature>
<dbReference type="GO" id="GO:0070139">
    <property type="term" value="F:SUMO-specific endopeptidase activity"/>
    <property type="evidence" value="ECO:0007669"/>
    <property type="project" value="TreeGrafter"/>
</dbReference>
<evidence type="ECO:0000259" key="7">
    <source>
        <dbReference type="PROSITE" id="PS50600"/>
    </source>
</evidence>
<proteinExistence type="inferred from homology"/>
<dbReference type="AlphaFoldDB" id="A0A9P7FC64"/>
<dbReference type="OrthoDB" id="442460at2759"/>
<dbReference type="Gene3D" id="1.10.418.20">
    <property type="match status" value="2"/>
</dbReference>
<evidence type="ECO:0000256" key="4">
    <source>
        <dbReference type="ARBA" id="ARBA00022786"/>
    </source>
</evidence>
<keyword evidence="9" id="KW-1185">Reference proteome</keyword>
<evidence type="ECO:0000313" key="8">
    <source>
        <dbReference type="EMBL" id="KAG2112317.1"/>
    </source>
</evidence>
<feature type="region of interest" description="Disordered" evidence="6">
    <location>
        <begin position="464"/>
        <end position="488"/>
    </location>
</feature>
<protein>
    <recommendedName>
        <fullName evidence="7">Ubiquitin-like protease family profile domain-containing protein</fullName>
    </recommendedName>
</protein>
<dbReference type="Pfam" id="PF02902">
    <property type="entry name" value="Peptidase_C48"/>
    <property type="match status" value="2"/>
</dbReference>
<dbReference type="SUPFAM" id="SSF54001">
    <property type="entry name" value="Cysteine proteinases"/>
    <property type="match status" value="1"/>
</dbReference>
<comment type="caution">
    <text evidence="8">The sequence shown here is derived from an EMBL/GenBank/DDBJ whole genome shotgun (WGS) entry which is preliminary data.</text>
</comment>
<sequence length="1083" mass="119804">MEFSASQRQKANSLHGTAGPSNYRDASSLSNSRGTWKNSPTPITAPSNKRNTRLGPAASPYDQISNGNSLRTNPNARRTLLDTPARPSLPQEPKHSKLDHAPSSTLVKRITNSSSMNNTRASIRHTGQSDPEVQIIDRPHGMKNGEDLGVPVPRPHPLSSSPDPMNLHPFQTFPSDPQYADSRKGKGKDSSPTTQPYTAVVSDEVDDIEDFSSEAGNSQPSLPPKPQSQRAAIVAPIPEYIVRDTRKVFEEKVPFLDLRKLSGSAGLVKQMKPKKTIKSVPTSRSQLDHITTSSTQFTSKEFARTKDPPLKLPLQAWAIGFKIFRAENGSEPPVFEYDPKTRRLNVAVPGQSPSFWFQQTNMFKGVTVTNDEEKSLKDNVVIQLETAKDCEICENGNPIDEFEPGLGRGRGNLTFLFSTDEAKGWTQSIYQKLRFRLAEAASTRSTARPTGAIWGNVQQFAEMYQQQSRRSSNSRHEPMASSIKNASPAPDVFSSTINSGSCLAPDIKSANAGAGTSRRSAAAVLQTPSESPPIADPEELILVYPPSGPGALNIMGSDLNRLRPHEFLNDTLIEFGLKLWLADLKEQNPDLAEQIHVFSSFFYKKLNNKKSLDEGYQSVKKWTSRVNIFSKKYIIVPINENLHWYLAIIYEPEYTLLPPLPQKEPSLSQRAKLRRKTAIEPDVIPATEPEAVPPQDLPALGTRSEPDAESASLHATCASTPSITQDENMDDISPVEFTQSCSISNHLPPRLLRVSPSNSVSTQGRSASIGKASGRSISVEAHVDLLLSTSSPCLEPMDVDVTVIDIDTIPEGTGPKDNLPSSNASTSTHVSEPPSVPSSKPPSRMGGIPAAHFYGASTKTKGKQKAVEPVVVPDSEEEDERDEDEKHEREVDAMLDVQPSLATQDPLTTWIFTLDSLGSRHPQAQKVLRYWLKAEAKDKQQFDEVRLAEVKLAQVPSQPNFADCGVYLLHFAKTFLSNPVHYFNLIHQSKKIYPAEQRKLDWNEHVVQHSRKDLIERIQILAKEWKASRAAKEEDAKRKRESEEPGQADGDSDVEVDILEDLKVSQSMLKSKEKDRPLKRLRG</sequence>
<organism evidence="8 9">
    <name type="scientific">Suillus discolor</name>
    <dbReference type="NCBI Taxonomy" id="1912936"/>
    <lineage>
        <taxon>Eukaryota</taxon>
        <taxon>Fungi</taxon>
        <taxon>Dikarya</taxon>
        <taxon>Basidiomycota</taxon>
        <taxon>Agaricomycotina</taxon>
        <taxon>Agaricomycetes</taxon>
        <taxon>Agaricomycetidae</taxon>
        <taxon>Boletales</taxon>
        <taxon>Suillineae</taxon>
        <taxon>Suillaceae</taxon>
        <taxon>Suillus</taxon>
    </lineage>
</organism>
<dbReference type="GO" id="GO:0005737">
    <property type="term" value="C:cytoplasm"/>
    <property type="evidence" value="ECO:0007669"/>
    <property type="project" value="TreeGrafter"/>
</dbReference>
<dbReference type="PROSITE" id="PS50600">
    <property type="entry name" value="ULP_PROTEASE"/>
    <property type="match status" value="1"/>
</dbReference>
<feature type="region of interest" description="Disordered" evidence="6">
    <location>
        <begin position="808"/>
        <end position="889"/>
    </location>
</feature>
<feature type="region of interest" description="Disordered" evidence="6">
    <location>
        <begin position="211"/>
        <end position="230"/>
    </location>
</feature>